<dbReference type="RefSeq" id="WP_193436690.1">
    <property type="nucleotide sequence ID" value="NZ_CP063144.1"/>
</dbReference>
<dbReference type="AlphaFoldDB" id="A0A7M1UUV5"/>
<keyword evidence="3" id="KW-1185">Reference proteome</keyword>
<proteinExistence type="predicted"/>
<dbReference type="GeneID" id="59454350"/>
<feature type="transmembrane region" description="Helical" evidence="1">
    <location>
        <begin position="448"/>
        <end position="469"/>
    </location>
</feature>
<organism evidence="2 3">
    <name type="scientific">Thermosphaera chiliense</name>
    <dbReference type="NCBI Taxonomy" id="3402707"/>
    <lineage>
        <taxon>Archaea</taxon>
        <taxon>Thermoproteota</taxon>
        <taxon>Thermoprotei</taxon>
        <taxon>Desulfurococcales</taxon>
        <taxon>Desulfurococcaceae</taxon>
        <taxon>Thermosphaera</taxon>
    </lineage>
</organism>
<name>A0A7M1UUV5_9CREN</name>
<accession>A0A7M1UUV5</accession>
<keyword evidence="1" id="KW-0472">Membrane</keyword>
<gene>
    <name evidence="2" type="ORF">IMZ38_02990</name>
</gene>
<sequence length="592" mass="66243">MRLVATVAVILLATLILQTLLVETLSTPQPVTDCTYLLAVFKKVLTEALDGSPVGEYYARVMLETRVEPTLSSLHEKVYRAFLKYYSLLSGEYEGSEALRILGEVYEGVDSVTQYLQRLHSCSQDRESAYALRASAELMLEELKSRIWELKAVISQRDSPLTITTNRDTYRAGEDVLVTVAVKNSSCMVSNIYLSTGVEVLGNTIFQCNSTECNASIPTPPAYLVEKYVGREGAVKITVMAEAVCGEMVYKPYRRITVLYSRPRIALEAPSKITRGEYLNLTIYSETSVEIPGIVSVRNRAGETLIGNITVAPTPLVIGVNTSMYNFTLGENLIRLCVNSTETTLSYCIDKPVFYEPRHPRLEIMVPSIILTTYGEIPVLIQGDPGNDLLVEVESKGLFTSRVSSILNINCSLRVLGSVLPLSLIEVVVSVRDPSGYYDPYSYTTRVVVFNTLSLILTLILGVSSTIILRDREKVFFIFLEKGLRRGVEKMSRGIRDLTQDLLKPYVTGLGSAVALVYYKLLRRLTQRLPLAYETLREHYSLVVENVVGNRRVKELAWKLLILAEKDMYSKEKPSIEEAKEVYESVLSEEEA</sequence>
<dbReference type="EMBL" id="CP063144">
    <property type="protein sequence ID" value="QOR94894.1"/>
    <property type="molecule type" value="Genomic_DNA"/>
</dbReference>
<dbReference type="KEGG" id="tcs:IMZ38_02990"/>
<reference evidence="2 3" key="1">
    <citation type="submission" date="2020-10" db="EMBL/GenBank/DDBJ databases">
        <title>Complete genome sequence of Thermosphaera aggregans strain 3507.</title>
        <authorList>
            <person name="Zayulina K.S."/>
            <person name="Elcheninov A.G."/>
            <person name="Toshchakov S.V."/>
            <person name="Kublanov I.V."/>
            <person name="Kochetkova T.V."/>
        </authorList>
    </citation>
    <scope>NUCLEOTIDE SEQUENCE [LARGE SCALE GENOMIC DNA]</scope>
    <source>
        <strain evidence="2 3">3507</strain>
    </source>
</reference>
<keyword evidence="1" id="KW-1133">Transmembrane helix</keyword>
<evidence type="ECO:0008006" key="4">
    <source>
        <dbReference type="Google" id="ProtNLM"/>
    </source>
</evidence>
<protein>
    <recommendedName>
        <fullName evidence="4">DUF4129 domain-containing protein</fullName>
    </recommendedName>
</protein>
<evidence type="ECO:0000313" key="2">
    <source>
        <dbReference type="EMBL" id="QOR94894.1"/>
    </source>
</evidence>
<keyword evidence="1" id="KW-0812">Transmembrane</keyword>
<evidence type="ECO:0000313" key="3">
    <source>
        <dbReference type="Proteomes" id="UP000593766"/>
    </source>
</evidence>
<evidence type="ECO:0000256" key="1">
    <source>
        <dbReference type="SAM" id="Phobius"/>
    </source>
</evidence>
<dbReference type="Proteomes" id="UP000593766">
    <property type="component" value="Chromosome"/>
</dbReference>